<evidence type="ECO:0000313" key="2">
    <source>
        <dbReference type="Proteomes" id="UP001374584"/>
    </source>
</evidence>
<accession>A0AAN9QPL5</accession>
<organism evidence="1 2">
    <name type="scientific">Phaseolus coccineus</name>
    <name type="common">Scarlet runner bean</name>
    <name type="synonym">Phaseolus multiflorus</name>
    <dbReference type="NCBI Taxonomy" id="3886"/>
    <lineage>
        <taxon>Eukaryota</taxon>
        <taxon>Viridiplantae</taxon>
        <taxon>Streptophyta</taxon>
        <taxon>Embryophyta</taxon>
        <taxon>Tracheophyta</taxon>
        <taxon>Spermatophyta</taxon>
        <taxon>Magnoliopsida</taxon>
        <taxon>eudicotyledons</taxon>
        <taxon>Gunneridae</taxon>
        <taxon>Pentapetalae</taxon>
        <taxon>rosids</taxon>
        <taxon>fabids</taxon>
        <taxon>Fabales</taxon>
        <taxon>Fabaceae</taxon>
        <taxon>Papilionoideae</taxon>
        <taxon>50 kb inversion clade</taxon>
        <taxon>NPAAA clade</taxon>
        <taxon>indigoferoid/millettioid clade</taxon>
        <taxon>Phaseoleae</taxon>
        <taxon>Phaseolus</taxon>
    </lineage>
</organism>
<reference evidence="1 2" key="1">
    <citation type="submission" date="2024-01" db="EMBL/GenBank/DDBJ databases">
        <title>The genomes of 5 underutilized Papilionoideae crops provide insights into root nodulation and disease resistanc.</title>
        <authorList>
            <person name="Jiang F."/>
        </authorList>
    </citation>
    <scope>NUCLEOTIDE SEQUENCE [LARGE SCALE GENOMIC DNA]</scope>
    <source>
        <strain evidence="1">JINMINGXINNONG_FW02</strain>
        <tissue evidence="1">Leaves</tissue>
    </source>
</reference>
<name>A0AAN9QPL5_PHACN</name>
<keyword evidence="2" id="KW-1185">Reference proteome</keyword>
<evidence type="ECO:0000313" key="1">
    <source>
        <dbReference type="EMBL" id="KAK7341946.1"/>
    </source>
</evidence>
<gene>
    <name evidence="1" type="ORF">VNO80_24887</name>
</gene>
<comment type="caution">
    <text evidence="1">The sequence shown here is derived from an EMBL/GenBank/DDBJ whole genome shotgun (WGS) entry which is preliminary data.</text>
</comment>
<dbReference type="Proteomes" id="UP001374584">
    <property type="component" value="Unassembled WGS sequence"/>
</dbReference>
<sequence length="99" mass="11212">MSRSSFGSSRSMFLELMVKALAKLFGKQTFFYRIPIEKGKFDIFKVVYRGQLMSIGDIPSGRGHGADLADNEYGLRPFVNQKGSLDCEYSLADSLFRRD</sequence>
<protein>
    <submittedName>
        <fullName evidence="1">Uncharacterized protein</fullName>
    </submittedName>
</protein>
<dbReference type="EMBL" id="JAYMYR010000009">
    <property type="protein sequence ID" value="KAK7341946.1"/>
    <property type="molecule type" value="Genomic_DNA"/>
</dbReference>
<proteinExistence type="predicted"/>
<dbReference type="AlphaFoldDB" id="A0AAN9QPL5"/>